<keyword evidence="4" id="KW-1185">Reference proteome</keyword>
<organism evidence="3 4">
    <name type="scientific">Plasmodium fragile</name>
    <dbReference type="NCBI Taxonomy" id="5857"/>
    <lineage>
        <taxon>Eukaryota</taxon>
        <taxon>Sar</taxon>
        <taxon>Alveolata</taxon>
        <taxon>Apicomplexa</taxon>
        <taxon>Aconoidasida</taxon>
        <taxon>Haemosporida</taxon>
        <taxon>Plasmodiidae</taxon>
        <taxon>Plasmodium</taxon>
        <taxon>Plasmodium (Plasmodium)</taxon>
    </lineage>
</organism>
<dbReference type="GeneID" id="24267137"/>
<dbReference type="EMBL" id="KQ001660">
    <property type="protein sequence ID" value="KJP88544.1"/>
    <property type="molecule type" value="Genomic_DNA"/>
</dbReference>
<evidence type="ECO:0000256" key="1">
    <source>
        <dbReference type="SAM" id="MobiDB-lite"/>
    </source>
</evidence>
<proteinExistence type="predicted"/>
<dbReference type="VEuPathDB" id="PlasmoDB:AK88_01823"/>
<protein>
    <recommendedName>
        <fullName evidence="5">Secreted ookinete adhesive protein</fullName>
    </recommendedName>
</protein>
<evidence type="ECO:0000313" key="3">
    <source>
        <dbReference type="EMBL" id="KJP88544.1"/>
    </source>
</evidence>
<feature type="compositionally biased region" description="Polar residues" evidence="1">
    <location>
        <begin position="115"/>
        <end position="134"/>
    </location>
</feature>
<evidence type="ECO:0008006" key="5">
    <source>
        <dbReference type="Google" id="ProtNLM"/>
    </source>
</evidence>
<dbReference type="RefSeq" id="XP_012334881.1">
    <property type="nucleotide sequence ID" value="XM_012479458.1"/>
</dbReference>
<reference evidence="3 4" key="1">
    <citation type="submission" date="2014-03" db="EMBL/GenBank/DDBJ databases">
        <title>The Genome Sequence of Plasmodium fragile nilgiri.</title>
        <authorList>
            <consortium name="The Broad Institute Genomics Platform"/>
            <consortium name="The Broad Institute Genome Sequencing Center for Infectious Disease"/>
            <person name="Neafsey D."/>
            <person name="Duraisingh M."/>
            <person name="Young S.K."/>
            <person name="Zeng Q."/>
            <person name="Gargeya S."/>
            <person name="Abouelleil A."/>
            <person name="Alvarado L."/>
            <person name="Chapman S.B."/>
            <person name="Gainer-Dewar J."/>
            <person name="Goldberg J."/>
            <person name="Griggs A."/>
            <person name="Gujja S."/>
            <person name="Hansen M."/>
            <person name="Howarth C."/>
            <person name="Imamovic A."/>
            <person name="Larimer J."/>
            <person name="Pearson M."/>
            <person name="Poon T.W."/>
            <person name="Priest M."/>
            <person name="Roberts A."/>
            <person name="Saif S."/>
            <person name="Shea T."/>
            <person name="Sykes S."/>
            <person name="Wortman J."/>
            <person name="Nusbaum C."/>
            <person name="Birren B."/>
        </authorList>
    </citation>
    <scope>NUCLEOTIDE SEQUENCE [LARGE SCALE GENOMIC DNA]</scope>
    <source>
        <strain evidence="4">nilgiri</strain>
    </source>
</reference>
<evidence type="ECO:0000256" key="2">
    <source>
        <dbReference type="SAM" id="SignalP"/>
    </source>
</evidence>
<sequence>MKRVLIFLLPLLFTLAYVHGRSSSITSHIHQQTKNASAAEIFSPKTTDKECIKCLPDNFCECECSCKNKTGFTMKYRHASKGPKVQRDNLFTSRKHTSSGQSADMYTKNAMSGVRTENPSQPGTNTQAGTPQGTNTQDDNITECFSSCKSVTGVQTEECSCSCYC</sequence>
<feature type="signal peptide" evidence="2">
    <location>
        <begin position="1"/>
        <end position="20"/>
    </location>
</feature>
<dbReference type="Proteomes" id="UP000054561">
    <property type="component" value="Unassembled WGS sequence"/>
</dbReference>
<dbReference type="OrthoDB" id="369750at2759"/>
<gene>
    <name evidence="3" type="ORF">AK88_01823</name>
</gene>
<dbReference type="AlphaFoldDB" id="A0A0D9QNA7"/>
<dbReference type="OMA" id="DKITECF"/>
<name>A0A0D9QNA7_PLAFR</name>
<evidence type="ECO:0000313" key="4">
    <source>
        <dbReference type="Proteomes" id="UP000054561"/>
    </source>
</evidence>
<keyword evidence="2" id="KW-0732">Signal</keyword>
<feature type="chain" id="PRO_5002344123" description="Secreted ookinete adhesive protein" evidence="2">
    <location>
        <begin position="21"/>
        <end position="165"/>
    </location>
</feature>
<accession>A0A0D9QNA7</accession>
<feature type="region of interest" description="Disordered" evidence="1">
    <location>
        <begin position="111"/>
        <end position="134"/>
    </location>
</feature>